<dbReference type="RefSeq" id="WP_345454612.1">
    <property type="nucleotide sequence ID" value="NZ_BAABRV010000005.1"/>
</dbReference>
<organism evidence="2 3">
    <name type="scientific">Deinococcus aluminii</name>
    <dbReference type="NCBI Taxonomy" id="1656885"/>
    <lineage>
        <taxon>Bacteria</taxon>
        <taxon>Thermotogati</taxon>
        <taxon>Deinococcota</taxon>
        <taxon>Deinococci</taxon>
        <taxon>Deinococcales</taxon>
        <taxon>Deinococcaceae</taxon>
        <taxon>Deinococcus</taxon>
    </lineage>
</organism>
<reference evidence="2 3" key="1">
    <citation type="submission" date="2024-02" db="EMBL/GenBank/DDBJ databases">
        <title>Deinococcus aluminii NBRC 112889.</title>
        <authorList>
            <person name="Ichikawa N."/>
            <person name="Katano-Makiyama Y."/>
            <person name="Hidaka K."/>
        </authorList>
    </citation>
    <scope>NUCLEOTIDE SEQUENCE [LARGE SCALE GENOMIC DNA]</scope>
    <source>
        <strain evidence="2 3">NBRC 112889</strain>
    </source>
</reference>
<dbReference type="EMBL" id="BAABRV010000005">
    <property type="protein sequence ID" value="GAA5533838.1"/>
    <property type="molecule type" value="Genomic_DNA"/>
</dbReference>
<feature type="region of interest" description="Disordered" evidence="1">
    <location>
        <begin position="30"/>
        <end position="55"/>
    </location>
</feature>
<comment type="caution">
    <text evidence="2">The sequence shown here is derived from an EMBL/GenBank/DDBJ whole genome shotgun (WGS) entry which is preliminary data.</text>
</comment>
<keyword evidence="3" id="KW-1185">Reference proteome</keyword>
<evidence type="ECO:0000256" key="1">
    <source>
        <dbReference type="SAM" id="MobiDB-lite"/>
    </source>
</evidence>
<sequence>MPQGTRQKGVSALQLIQFAGPQGIMRRIPVADLAKTGPSKPAKTPREPSKPVTRK</sequence>
<accession>A0ABP9XEP0</accession>
<name>A0ABP9XEP0_9DEIO</name>
<dbReference type="Proteomes" id="UP001404956">
    <property type="component" value="Unassembled WGS sequence"/>
</dbReference>
<protein>
    <submittedName>
        <fullName evidence="2">Uncharacterized protein</fullName>
    </submittedName>
</protein>
<evidence type="ECO:0000313" key="3">
    <source>
        <dbReference type="Proteomes" id="UP001404956"/>
    </source>
</evidence>
<gene>
    <name evidence="2" type="ORF">Dalu01_02246</name>
</gene>
<evidence type="ECO:0000313" key="2">
    <source>
        <dbReference type="EMBL" id="GAA5533838.1"/>
    </source>
</evidence>
<proteinExistence type="predicted"/>